<dbReference type="AlphaFoldDB" id="A6GFT2"/>
<evidence type="ECO:0000259" key="5">
    <source>
        <dbReference type="PROSITE" id="PS50931"/>
    </source>
</evidence>
<sequence length="324" mass="35475">MESRTDLNQLVIFAKVVEARSFTGAGRILGLPKSTVSRKVAQLEERLGVQLLQRTTRRISLTDVGAAFYERCARIATEIAEAEEAVLHVNEGPRGVLRVHADPELGVGLRAAVCEFLVVHDQVDIELEFSAGVGDLIEEGFDVSLRLEAPEEPAARGLVTRRVHGLARVLVASPDYYARHGTPQAPEQLEDHAIVIHGNPRGRSSLQLCNVEGEVVVVQRRPRLVANDPATMREALLGGVGIGLIPAFECVHLLRNGELRTCLDEWTRFDESVHVAYPTARHLSGKVQTFLDFVSERFEFQPFVAKTEPSKLAAVGATGPSLTL</sequence>
<dbReference type="InterPro" id="IPR000847">
    <property type="entry name" value="LysR_HTH_N"/>
</dbReference>
<dbReference type="Gene3D" id="1.10.10.10">
    <property type="entry name" value="Winged helix-like DNA-binding domain superfamily/Winged helix DNA-binding domain"/>
    <property type="match status" value="1"/>
</dbReference>
<keyword evidence="7" id="KW-1185">Reference proteome</keyword>
<proteinExistence type="inferred from homology"/>
<evidence type="ECO:0000256" key="4">
    <source>
        <dbReference type="ARBA" id="ARBA00023163"/>
    </source>
</evidence>
<feature type="domain" description="HTH lysR-type" evidence="5">
    <location>
        <begin position="5"/>
        <end position="62"/>
    </location>
</feature>
<dbReference type="GO" id="GO:0043565">
    <property type="term" value="F:sequence-specific DNA binding"/>
    <property type="evidence" value="ECO:0007669"/>
    <property type="project" value="TreeGrafter"/>
</dbReference>
<dbReference type="STRING" id="391625.PPSIR1_41274"/>
<name>A6GFT2_9BACT</name>
<reference evidence="6 7" key="1">
    <citation type="submission" date="2007-06" db="EMBL/GenBank/DDBJ databases">
        <authorList>
            <person name="Shimkets L."/>
            <person name="Ferriera S."/>
            <person name="Johnson J."/>
            <person name="Kravitz S."/>
            <person name="Beeson K."/>
            <person name="Sutton G."/>
            <person name="Rogers Y.-H."/>
            <person name="Friedman R."/>
            <person name="Frazier M."/>
            <person name="Venter J.C."/>
        </authorList>
    </citation>
    <scope>NUCLEOTIDE SEQUENCE [LARGE SCALE GENOMIC DNA]</scope>
    <source>
        <strain evidence="6 7">SIR-1</strain>
    </source>
</reference>
<protein>
    <submittedName>
        <fullName evidence="6">Transcriptional regulator, LysR family protein</fullName>
    </submittedName>
</protein>
<keyword evidence="3" id="KW-0238">DNA-binding</keyword>
<dbReference type="GO" id="GO:0003700">
    <property type="term" value="F:DNA-binding transcription factor activity"/>
    <property type="evidence" value="ECO:0007669"/>
    <property type="project" value="InterPro"/>
</dbReference>
<comment type="similarity">
    <text evidence="1">Belongs to the LysR transcriptional regulatory family.</text>
</comment>
<dbReference type="InterPro" id="IPR036388">
    <property type="entry name" value="WH-like_DNA-bd_sf"/>
</dbReference>
<comment type="caution">
    <text evidence="6">The sequence shown here is derived from an EMBL/GenBank/DDBJ whole genome shotgun (WGS) entry which is preliminary data.</text>
</comment>
<dbReference type="InterPro" id="IPR058163">
    <property type="entry name" value="LysR-type_TF_proteobact-type"/>
</dbReference>
<dbReference type="RefSeq" id="WP_006975572.1">
    <property type="nucleotide sequence ID" value="NZ_ABCS01000097.1"/>
</dbReference>
<evidence type="ECO:0000313" key="6">
    <source>
        <dbReference type="EMBL" id="EDM75279.1"/>
    </source>
</evidence>
<dbReference type="EMBL" id="ABCS01000097">
    <property type="protein sequence ID" value="EDM75279.1"/>
    <property type="molecule type" value="Genomic_DNA"/>
</dbReference>
<dbReference type="GO" id="GO:0006351">
    <property type="term" value="P:DNA-templated transcription"/>
    <property type="evidence" value="ECO:0007669"/>
    <property type="project" value="TreeGrafter"/>
</dbReference>
<dbReference type="SUPFAM" id="SSF53850">
    <property type="entry name" value="Periplasmic binding protein-like II"/>
    <property type="match status" value="1"/>
</dbReference>
<dbReference type="InterPro" id="IPR036390">
    <property type="entry name" value="WH_DNA-bd_sf"/>
</dbReference>
<dbReference type="FunFam" id="1.10.10.10:FF:000001">
    <property type="entry name" value="LysR family transcriptional regulator"/>
    <property type="match status" value="1"/>
</dbReference>
<dbReference type="Pfam" id="PF03466">
    <property type="entry name" value="LysR_substrate"/>
    <property type="match status" value="1"/>
</dbReference>
<accession>A6GFT2</accession>
<dbReference type="Pfam" id="PF00126">
    <property type="entry name" value="HTH_1"/>
    <property type="match status" value="1"/>
</dbReference>
<keyword evidence="4" id="KW-0804">Transcription</keyword>
<keyword evidence="2" id="KW-0805">Transcription regulation</keyword>
<organism evidence="6 7">
    <name type="scientific">Plesiocystis pacifica SIR-1</name>
    <dbReference type="NCBI Taxonomy" id="391625"/>
    <lineage>
        <taxon>Bacteria</taxon>
        <taxon>Pseudomonadati</taxon>
        <taxon>Myxococcota</taxon>
        <taxon>Polyangia</taxon>
        <taxon>Nannocystales</taxon>
        <taxon>Nannocystaceae</taxon>
        <taxon>Plesiocystis</taxon>
    </lineage>
</organism>
<dbReference type="InterPro" id="IPR005119">
    <property type="entry name" value="LysR_subst-bd"/>
</dbReference>
<gene>
    <name evidence="6" type="ORF">PPSIR1_41274</name>
</gene>
<evidence type="ECO:0000313" key="7">
    <source>
        <dbReference type="Proteomes" id="UP000005801"/>
    </source>
</evidence>
<evidence type="ECO:0000256" key="2">
    <source>
        <dbReference type="ARBA" id="ARBA00023015"/>
    </source>
</evidence>
<evidence type="ECO:0000256" key="1">
    <source>
        <dbReference type="ARBA" id="ARBA00009437"/>
    </source>
</evidence>
<dbReference type="PANTHER" id="PTHR30537:SF68">
    <property type="entry name" value="TRANSCRIPTIONAL REGULATOR-RELATED"/>
    <property type="match status" value="1"/>
</dbReference>
<dbReference type="PANTHER" id="PTHR30537">
    <property type="entry name" value="HTH-TYPE TRANSCRIPTIONAL REGULATOR"/>
    <property type="match status" value="1"/>
</dbReference>
<evidence type="ECO:0000256" key="3">
    <source>
        <dbReference type="ARBA" id="ARBA00023125"/>
    </source>
</evidence>
<dbReference type="Proteomes" id="UP000005801">
    <property type="component" value="Unassembled WGS sequence"/>
</dbReference>
<dbReference type="CDD" id="cd08422">
    <property type="entry name" value="PBP2_CrgA_like"/>
    <property type="match status" value="1"/>
</dbReference>
<dbReference type="Gene3D" id="3.40.190.290">
    <property type="match status" value="1"/>
</dbReference>
<dbReference type="PROSITE" id="PS50931">
    <property type="entry name" value="HTH_LYSR"/>
    <property type="match status" value="1"/>
</dbReference>
<dbReference type="SUPFAM" id="SSF46785">
    <property type="entry name" value="Winged helix' DNA-binding domain"/>
    <property type="match status" value="1"/>
</dbReference>
<dbReference type="eggNOG" id="COG0583">
    <property type="taxonomic scope" value="Bacteria"/>
</dbReference>